<name>A0A1F6UH50_9PROT</name>
<comment type="caution">
    <text evidence="2">The sequence shown here is derived from an EMBL/GenBank/DDBJ whole genome shotgun (WGS) entry which is preliminary data.</text>
</comment>
<gene>
    <name evidence="2" type="ORF">A2V58_08590</name>
</gene>
<dbReference type="Proteomes" id="UP000177950">
    <property type="component" value="Unassembled WGS sequence"/>
</dbReference>
<reference evidence="2 3" key="1">
    <citation type="journal article" date="2016" name="Nat. Commun.">
        <title>Thousands of microbial genomes shed light on interconnected biogeochemical processes in an aquifer system.</title>
        <authorList>
            <person name="Anantharaman K."/>
            <person name="Brown C.T."/>
            <person name="Hug L.A."/>
            <person name="Sharon I."/>
            <person name="Castelle C.J."/>
            <person name="Probst A.J."/>
            <person name="Thomas B.C."/>
            <person name="Singh A."/>
            <person name="Wilkins M.J."/>
            <person name="Karaoz U."/>
            <person name="Brodie E.L."/>
            <person name="Williams K.H."/>
            <person name="Hubbard S.S."/>
            <person name="Banfield J.F."/>
        </authorList>
    </citation>
    <scope>NUCLEOTIDE SEQUENCE [LARGE SCALE GENOMIC DNA]</scope>
</reference>
<proteinExistence type="predicted"/>
<dbReference type="PANTHER" id="PTHR13832">
    <property type="entry name" value="PROTEIN PHOSPHATASE 2C"/>
    <property type="match status" value="1"/>
</dbReference>
<dbReference type="SMART" id="SM00332">
    <property type="entry name" value="PP2Cc"/>
    <property type="match status" value="1"/>
</dbReference>
<dbReference type="EMBL" id="MFSV01000178">
    <property type="protein sequence ID" value="OGI56725.1"/>
    <property type="molecule type" value="Genomic_DNA"/>
</dbReference>
<dbReference type="PANTHER" id="PTHR13832:SF827">
    <property type="entry name" value="PROTEIN PHOSPHATASE 1L"/>
    <property type="match status" value="1"/>
</dbReference>
<organism evidence="2 3">
    <name type="scientific">Candidatus Muproteobacteria bacterium RBG_19FT_COMBO_61_10</name>
    <dbReference type="NCBI Taxonomy" id="1817761"/>
    <lineage>
        <taxon>Bacteria</taxon>
        <taxon>Pseudomonadati</taxon>
        <taxon>Pseudomonadota</taxon>
        <taxon>Candidatus Muproteobacteria</taxon>
    </lineage>
</organism>
<evidence type="ECO:0000259" key="1">
    <source>
        <dbReference type="PROSITE" id="PS51746"/>
    </source>
</evidence>
<evidence type="ECO:0000313" key="3">
    <source>
        <dbReference type="Proteomes" id="UP000177950"/>
    </source>
</evidence>
<dbReference type="InterPro" id="IPR036457">
    <property type="entry name" value="PPM-type-like_dom_sf"/>
</dbReference>
<dbReference type="AlphaFoldDB" id="A0A1F6UH50"/>
<dbReference type="Pfam" id="PF13672">
    <property type="entry name" value="PP2C_2"/>
    <property type="match status" value="1"/>
</dbReference>
<dbReference type="Gene3D" id="3.60.40.10">
    <property type="entry name" value="PPM-type phosphatase domain"/>
    <property type="match status" value="1"/>
</dbReference>
<dbReference type="GO" id="GO:0004722">
    <property type="term" value="F:protein serine/threonine phosphatase activity"/>
    <property type="evidence" value="ECO:0007669"/>
    <property type="project" value="InterPro"/>
</dbReference>
<evidence type="ECO:0000313" key="2">
    <source>
        <dbReference type="EMBL" id="OGI56725.1"/>
    </source>
</evidence>
<sequence length="259" mass="27947">MSKLEMVGLSDPGVARDRNEDAYMLMADKGIAILADGMGGHLAGEVASAMAVDIIARHLHSALCQGPVSASGDNTPAEVSALHAAMLLANHAIFEASHSKPEYNGMGTTVVAAVFQANMLYVAHVGDSRLYRFRGGILQQITEDHSMVQELLKRGLITPEDARTSANKNLVTRALGVDPSVNPDITTQTFLKDDLYLLCSDGLSDVLADTDIERVMQQYGRNPQETSQLMVKEANTRGGPDNITVVLVRTGKRFTRPKK</sequence>
<protein>
    <recommendedName>
        <fullName evidence="1">PPM-type phosphatase domain-containing protein</fullName>
    </recommendedName>
</protein>
<feature type="domain" description="PPM-type phosphatase" evidence="1">
    <location>
        <begin position="3"/>
        <end position="250"/>
    </location>
</feature>
<dbReference type="CDD" id="cd00143">
    <property type="entry name" value="PP2Cc"/>
    <property type="match status" value="1"/>
</dbReference>
<dbReference type="NCBIfam" id="NF033484">
    <property type="entry name" value="Stp1_PP2C_phos"/>
    <property type="match status" value="1"/>
</dbReference>
<dbReference type="PROSITE" id="PS51746">
    <property type="entry name" value="PPM_2"/>
    <property type="match status" value="1"/>
</dbReference>
<dbReference type="SMART" id="SM00331">
    <property type="entry name" value="PP2C_SIG"/>
    <property type="match status" value="1"/>
</dbReference>
<dbReference type="InterPro" id="IPR015655">
    <property type="entry name" value="PP2C"/>
</dbReference>
<dbReference type="SUPFAM" id="SSF81606">
    <property type="entry name" value="PP2C-like"/>
    <property type="match status" value="1"/>
</dbReference>
<dbReference type="InterPro" id="IPR001932">
    <property type="entry name" value="PPM-type_phosphatase-like_dom"/>
</dbReference>
<accession>A0A1F6UH50</accession>